<dbReference type="InterPro" id="IPR002201">
    <property type="entry name" value="Glyco_trans_9"/>
</dbReference>
<accession>A0A1V4AT90</accession>
<gene>
    <name evidence="3" type="ORF">AYP45_09625</name>
</gene>
<dbReference type="GO" id="GO:0009244">
    <property type="term" value="P:lipopolysaccharide core region biosynthetic process"/>
    <property type="evidence" value="ECO:0007669"/>
    <property type="project" value="TreeGrafter"/>
</dbReference>
<dbReference type="Pfam" id="PF01075">
    <property type="entry name" value="Glyco_transf_9"/>
    <property type="match status" value="1"/>
</dbReference>
<evidence type="ECO:0000313" key="4">
    <source>
        <dbReference type="Proteomes" id="UP000189681"/>
    </source>
</evidence>
<dbReference type="GO" id="GO:0008713">
    <property type="term" value="F:ADP-heptose-lipopolysaccharide heptosyltransferase activity"/>
    <property type="evidence" value="ECO:0007669"/>
    <property type="project" value="TreeGrafter"/>
</dbReference>
<dbReference type="CDD" id="cd03789">
    <property type="entry name" value="GT9_LPS_heptosyltransferase"/>
    <property type="match status" value="1"/>
</dbReference>
<proteinExistence type="predicted"/>
<evidence type="ECO:0000256" key="2">
    <source>
        <dbReference type="ARBA" id="ARBA00022679"/>
    </source>
</evidence>
<organism evidence="3 4">
    <name type="scientific">Candidatus Brocadia carolinensis</name>
    <dbReference type="NCBI Taxonomy" id="1004156"/>
    <lineage>
        <taxon>Bacteria</taxon>
        <taxon>Pseudomonadati</taxon>
        <taxon>Planctomycetota</taxon>
        <taxon>Candidatus Brocadiia</taxon>
        <taxon>Candidatus Brocadiales</taxon>
        <taxon>Candidatus Brocadiaceae</taxon>
        <taxon>Candidatus Brocadia</taxon>
    </lineage>
</organism>
<dbReference type="Gene3D" id="3.40.50.2000">
    <property type="entry name" value="Glycogen Phosphorylase B"/>
    <property type="match status" value="2"/>
</dbReference>
<dbReference type="PANTHER" id="PTHR30160:SF7">
    <property type="entry name" value="ADP-HEPTOSE--LPS HEPTOSYLTRANSFERASE 2"/>
    <property type="match status" value="1"/>
</dbReference>
<dbReference type="GO" id="GO:0005829">
    <property type="term" value="C:cytosol"/>
    <property type="evidence" value="ECO:0007669"/>
    <property type="project" value="TreeGrafter"/>
</dbReference>
<dbReference type="InterPro" id="IPR051199">
    <property type="entry name" value="LPS_LOS_Heptosyltrfase"/>
</dbReference>
<dbReference type="PANTHER" id="PTHR30160">
    <property type="entry name" value="TETRAACYLDISACCHARIDE 4'-KINASE-RELATED"/>
    <property type="match status" value="1"/>
</dbReference>
<evidence type="ECO:0000256" key="1">
    <source>
        <dbReference type="ARBA" id="ARBA00022676"/>
    </source>
</evidence>
<dbReference type="STRING" id="1004156.AYP45_09625"/>
<dbReference type="Proteomes" id="UP000189681">
    <property type="component" value="Unassembled WGS sequence"/>
</dbReference>
<dbReference type="EMBL" id="AYTS01000085">
    <property type="protein sequence ID" value="OOP56310.1"/>
    <property type="molecule type" value="Genomic_DNA"/>
</dbReference>
<comment type="caution">
    <text evidence="3">The sequence shown here is derived from an EMBL/GenBank/DDBJ whole genome shotgun (WGS) entry which is preliminary data.</text>
</comment>
<dbReference type="SUPFAM" id="SSF53756">
    <property type="entry name" value="UDP-Glycosyltransferase/glycogen phosphorylase"/>
    <property type="match status" value="1"/>
</dbReference>
<sequence>MKGEKTDKKRGGSWLKHPLPYFLNKKVRGFIMGTINLFLGEAKKEYGALPKEQIKRILLVRANFRIGNAILATPSIFIFRKNFPQAVIDFAGYPVSVLLYRHLPIDHQYGVTRSFPGILWAYFALLYKLRSMKYDLAVDVSCSQSMVSSFIVGFSGARFRAGARGKCDRWFNISIPRPAETNKYKVLPLFFQTMGMETQQVFPQLILSPEEKAAGKEKITALMVPNHIPVVGVFVGGRKSKGKKWSVENFLKLINALRAQRISVIVFFGPDERNLMSFFGQSLGEDVPLIFESSLRTFASMVSHCKLFIACDSGPMHLSCALGVRTIALFLKRNFPHWGPPPEIAHIIYHAEGIQVEDVVKAAVAELCNVPSS</sequence>
<name>A0A1V4AT90_9BACT</name>
<protein>
    <submittedName>
        <fullName evidence="3">Uncharacterized protein</fullName>
    </submittedName>
</protein>
<keyword evidence="1" id="KW-0328">Glycosyltransferase</keyword>
<dbReference type="AlphaFoldDB" id="A0A1V4AT90"/>
<evidence type="ECO:0000313" key="3">
    <source>
        <dbReference type="EMBL" id="OOP56310.1"/>
    </source>
</evidence>
<keyword evidence="2" id="KW-0808">Transferase</keyword>
<reference evidence="3 4" key="1">
    <citation type="journal article" date="2017" name="Water Res.">
        <title>Discovery and metagenomic analysis of an anammox bacterial enrichment related to Candidatus "Brocadia caroliniensis" in a full-scale glycerol-fed nitritation-denitritation separate centrate treatment process.</title>
        <authorList>
            <person name="Park H."/>
            <person name="Brotto A.C."/>
            <person name="van Loosdrecht M.C."/>
            <person name="Chandran K."/>
        </authorList>
    </citation>
    <scope>NUCLEOTIDE SEQUENCE [LARGE SCALE GENOMIC DNA]</scope>
    <source>
        <strain evidence="3">26THWARD</strain>
    </source>
</reference>